<name>A0ABQ5P7C5_9ACTN</name>
<sequence>MNLAQCAAFVAIADTGSFTHAAKALSVSQSAVSHAISGLEKDLGVALMKRSRSGVEFTDVGQRILTHARAIVLGRELIRQEADAARDRRSGTLRIGTSQSFATSLLPRLLTEFRGALPDIRIVLREGTDQEIAEWLGGYTIDVGIVNLPKEHLDTVPLLRDEMYAVLPPDHALAGRGGIAVEELADETFVMPVGGVEPMLRTALELVGREPRIGFHAQGINALLSMVAEGHGVTVVPALALPSVPPHPQLRIVPFAPALSRRLGIGIRRAARRAPAVETFVSMARALARDSASQMPRAQGEPGLRGAGRSPSGSAPGTAPGSASGPVRRISASPAMASAS</sequence>
<dbReference type="Pfam" id="PF03466">
    <property type="entry name" value="LysR_substrate"/>
    <property type="match status" value="1"/>
</dbReference>
<dbReference type="CDD" id="cd05466">
    <property type="entry name" value="PBP2_LTTR_substrate"/>
    <property type="match status" value="1"/>
</dbReference>
<keyword evidence="2" id="KW-0805">Transcription regulation</keyword>
<dbReference type="InterPro" id="IPR036390">
    <property type="entry name" value="WH_DNA-bd_sf"/>
</dbReference>
<comment type="caution">
    <text evidence="7">The sequence shown here is derived from an EMBL/GenBank/DDBJ whole genome shotgun (WGS) entry which is preliminary data.</text>
</comment>
<comment type="similarity">
    <text evidence="1">Belongs to the LysR transcriptional regulatory family.</text>
</comment>
<accession>A0ABQ5P7C5</accession>
<evidence type="ECO:0000313" key="7">
    <source>
        <dbReference type="EMBL" id="GLF98493.1"/>
    </source>
</evidence>
<dbReference type="RefSeq" id="WP_323450461.1">
    <property type="nucleotide sequence ID" value="NZ_BSBI01000014.1"/>
</dbReference>
<dbReference type="PANTHER" id="PTHR30346:SF28">
    <property type="entry name" value="HTH-TYPE TRANSCRIPTIONAL REGULATOR CYNR"/>
    <property type="match status" value="1"/>
</dbReference>
<feature type="region of interest" description="Disordered" evidence="5">
    <location>
        <begin position="288"/>
        <end position="340"/>
    </location>
</feature>
<feature type="compositionally biased region" description="Low complexity" evidence="5">
    <location>
        <begin position="302"/>
        <end position="326"/>
    </location>
</feature>
<evidence type="ECO:0000256" key="3">
    <source>
        <dbReference type="ARBA" id="ARBA00023125"/>
    </source>
</evidence>
<dbReference type="Proteomes" id="UP001291653">
    <property type="component" value="Unassembled WGS sequence"/>
</dbReference>
<keyword evidence="4" id="KW-0804">Transcription</keyword>
<dbReference type="Gene3D" id="3.40.190.10">
    <property type="entry name" value="Periplasmic binding protein-like II"/>
    <property type="match status" value="2"/>
</dbReference>
<evidence type="ECO:0000256" key="5">
    <source>
        <dbReference type="SAM" id="MobiDB-lite"/>
    </source>
</evidence>
<dbReference type="PROSITE" id="PS50931">
    <property type="entry name" value="HTH_LYSR"/>
    <property type="match status" value="1"/>
</dbReference>
<keyword evidence="8" id="KW-1185">Reference proteome</keyword>
<evidence type="ECO:0000256" key="4">
    <source>
        <dbReference type="ARBA" id="ARBA00023163"/>
    </source>
</evidence>
<dbReference type="SUPFAM" id="SSF53850">
    <property type="entry name" value="Periplasmic binding protein-like II"/>
    <property type="match status" value="1"/>
</dbReference>
<dbReference type="PANTHER" id="PTHR30346">
    <property type="entry name" value="TRANSCRIPTIONAL DUAL REGULATOR HCAR-RELATED"/>
    <property type="match status" value="1"/>
</dbReference>
<dbReference type="InterPro" id="IPR000847">
    <property type="entry name" value="LysR_HTH_N"/>
</dbReference>
<evidence type="ECO:0000256" key="2">
    <source>
        <dbReference type="ARBA" id="ARBA00023015"/>
    </source>
</evidence>
<keyword evidence="3" id="KW-0238">DNA-binding</keyword>
<dbReference type="Gene3D" id="1.10.10.10">
    <property type="entry name" value="Winged helix-like DNA-binding domain superfamily/Winged helix DNA-binding domain"/>
    <property type="match status" value="1"/>
</dbReference>
<dbReference type="InterPro" id="IPR036388">
    <property type="entry name" value="WH-like_DNA-bd_sf"/>
</dbReference>
<dbReference type="InterPro" id="IPR005119">
    <property type="entry name" value="LysR_subst-bd"/>
</dbReference>
<evidence type="ECO:0000313" key="8">
    <source>
        <dbReference type="Proteomes" id="UP001291653"/>
    </source>
</evidence>
<evidence type="ECO:0000259" key="6">
    <source>
        <dbReference type="PROSITE" id="PS50931"/>
    </source>
</evidence>
<feature type="domain" description="HTH lysR-type" evidence="6">
    <location>
        <begin position="1"/>
        <end position="58"/>
    </location>
</feature>
<dbReference type="Pfam" id="PF00126">
    <property type="entry name" value="HTH_1"/>
    <property type="match status" value="1"/>
</dbReference>
<protein>
    <submittedName>
        <fullName evidence="7">LysR family transcriptional regulator</fullName>
    </submittedName>
</protein>
<gene>
    <name evidence="7" type="ORF">SYYSPA8_29370</name>
</gene>
<dbReference type="PRINTS" id="PR00039">
    <property type="entry name" value="HTHLYSR"/>
</dbReference>
<reference evidence="7 8" key="1">
    <citation type="submission" date="2022-10" db="EMBL/GenBank/DDBJ databases">
        <title>Draft genome sequence of Streptomyces sp. YSPA8.</title>
        <authorList>
            <person name="Moriuchi R."/>
            <person name="Dohra H."/>
            <person name="Yamamura H."/>
            <person name="Kodani S."/>
        </authorList>
    </citation>
    <scope>NUCLEOTIDE SEQUENCE [LARGE SCALE GENOMIC DNA]</scope>
    <source>
        <strain evidence="7 8">YSPA8</strain>
    </source>
</reference>
<dbReference type="EMBL" id="BSBI01000014">
    <property type="protein sequence ID" value="GLF98493.1"/>
    <property type="molecule type" value="Genomic_DNA"/>
</dbReference>
<proteinExistence type="inferred from homology"/>
<organism evidence="7 8">
    <name type="scientific">Streptomyces yaizuensis</name>
    <dbReference type="NCBI Taxonomy" id="2989713"/>
    <lineage>
        <taxon>Bacteria</taxon>
        <taxon>Bacillati</taxon>
        <taxon>Actinomycetota</taxon>
        <taxon>Actinomycetes</taxon>
        <taxon>Kitasatosporales</taxon>
        <taxon>Streptomycetaceae</taxon>
        <taxon>Streptomyces</taxon>
    </lineage>
</organism>
<dbReference type="SUPFAM" id="SSF46785">
    <property type="entry name" value="Winged helix' DNA-binding domain"/>
    <property type="match status" value="1"/>
</dbReference>
<evidence type="ECO:0000256" key="1">
    <source>
        <dbReference type="ARBA" id="ARBA00009437"/>
    </source>
</evidence>